<accession>A0ABU9YBI0</accession>
<keyword evidence="5" id="KW-1185">Reference proteome</keyword>
<dbReference type="Gene3D" id="3.40.50.720">
    <property type="entry name" value="NAD(P)-binding Rossmann-like Domain"/>
    <property type="match status" value="1"/>
</dbReference>
<reference evidence="4 5" key="1">
    <citation type="submission" date="2024-05" db="EMBL/GenBank/DDBJ databases">
        <authorList>
            <person name="Liu Q."/>
            <person name="Xin Y.-H."/>
        </authorList>
    </citation>
    <scope>NUCLEOTIDE SEQUENCE [LARGE SCALE GENOMIC DNA]</scope>
    <source>
        <strain evidence="4 5">CGMCC 1.10181</strain>
    </source>
</reference>
<dbReference type="PANTHER" id="PTHR45024">
    <property type="entry name" value="DEHYDROGENASES, SHORT CHAIN"/>
    <property type="match status" value="1"/>
</dbReference>
<dbReference type="InterPro" id="IPR002347">
    <property type="entry name" value="SDR_fam"/>
</dbReference>
<evidence type="ECO:0000256" key="3">
    <source>
        <dbReference type="RuleBase" id="RU000363"/>
    </source>
</evidence>
<dbReference type="InterPro" id="IPR036291">
    <property type="entry name" value="NAD(P)-bd_dom_sf"/>
</dbReference>
<dbReference type="InterPro" id="IPR051687">
    <property type="entry name" value="Peroxisomal_Beta-Oxidation"/>
</dbReference>
<dbReference type="PRINTS" id="PR00080">
    <property type="entry name" value="SDRFAMILY"/>
</dbReference>
<dbReference type="PRINTS" id="PR00081">
    <property type="entry name" value="GDHRDH"/>
</dbReference>
<evidence type="ECO:0000313" key="4">
    <source>
        <dbReference type="EMBL" id="MEN2793161.1"/>
    </source>
</evidence>
<comment type="similarity">
    <text evidence="1 3">Belongs to the short-chain dehydrogenases/reductases (SDR) family.</text>
</comment>
<dbReference type="InterPro" id="IPR020904">
    <property type="entry name" value="Sc_DH/Rdtase_CS"/>
</dbReference>
<keyword evidence="2" id="KW-0560">Oxidoreductase</keyword>
<dbReference type="PANTHER" id="PTHR45024:SF2">
    <property type="entry name" value="SCP2 DOMAIN-CONTAINING PROTEIN"/>
    <property type="match status" value="1"/>
</dbReference>
<evidence type="ECO:0000256" key="2">
    <source>
        <dbReference type="ARBA" id="ARBA00023002"/>
    </source>
</evidence>
<dbReference type="EMBL" id="JBDIME010000039">
    <property type="protein sequence ID" value="MEN2793161.1"/>
    <property type="molecule type" value="Genomic_DNA"/>
</dbReference>
<protein>
    <submittedName>
        <fullName evidence="4">SDR family NAD(P)-dependent oxidoreductase</fullName>
    </submittedName>
</protein>
<name>A0ABU9YBI0_9SPHN</name>
<comment type="caution">
    <text evidence="4">The sequence shown here is derived from an EMBL/GenBank/DDBJ whole genome shotgun (WGS) entry which is preliminary data.</text>
</comment>
<proteinExistence type="inferred from homology"/>
<dbReference type="SUPFAM" id="SSF51735">
    <property type="entry name" value="NAD(P)-binding Rossmann-fold domains"/>
    <property type="match status" value="1"/>
</dbReference>
<evidence type="ECO:0000313" key="5">
    <source>
        <dbReference type="Proteomes" id="UP001419910"/>
    </source>
</evidence>
<dbReference type="Pfam" id="PF00106">
    <property type="entry name" value="adh_short"/>
    <property type="match status" value="1"/>
</dbReference>
<evidence type="ECO:0000256" key="1">
    <source>
        <dbReference type="ARBA" id="ARBA00006484"/>
    </source>
</evidence>
<dbReference type="PROSITE" id="PS00061">
    <property type="entry name" value="ADH_SHORT"/>
    <property type="match status" value="1"/>
</dbReference>
<dbReference type="RefSeq" id="WP_343890305.1">
    <property type="nucleotide sequence ID" value="NZ_BAAAEH010000031.1"/>
</dbReference>
<sequence>MPHDRGKADISFKGRAVLITGAGGGLGKAYAKEFARRGAMVVVNDLGTDVGGGGSNSNPAQQTVDEIIAEGGTAIADFGNVANLDDVEAMVKKPISHWGRLDVMVSNAGILHACELGNIALAEINRMFDIQVKGPFLLAQAAYAQMRKQQTGGRIVLTGSPAALMGNETGPHYATAKAGMIGLAKTIAAAGRNHNIRANVVCPVANTRMMKAFEDDQNAPATPVFGGTAEQVVPLVTLLSHDECPANGSIFFAAGGWFSQMQLTLGEGIIIPGAVAAEALRDNWSAVIAPGKCDRDILGMDGFAVALGERLS</sequence>
<dbReference type="Proteomes" id="UP001419910">
    <property type="component" value="Unassembled WGS sequence"/>
</dbReference>
<gene>
    <name evidence="4" type="ORF">ABC974_26285</name>
</gene>
<organism evidence="4 5">
    <name type="scientific">Sphingomonas oligophenolica</name>
    <dbReference type="NCBI Taxonomy" id="301154"/>
    <lineage>
        <taxon>Bacteria</taxon>
        <taxon>Pseudomonadati</taxon>
        <taxon>Pseudomonadota</taxon>
        <taxon>Alphaproteobacteria</taxon>
        <taxon>Sphingomonadales</taxon>
        <taxon>Sphingomonadaceae</taxon>
        <taxon>Sphingomonas</taxon>
    </lineage>
</organism>